<gene>
    <name evidence="2" type="ORF">AORI_5217</name>
</gene>
<dbReference type="AlphaFoldDB" id="R4T5W4"/>
<dbReference type="EMBL" id="CP003410">
    <property type="protein sequence ID" value="AGM07801.1"/>
    <property type="molecule type" value="Genomic_DNA"/>
</dbReference>
<dbReference type="KEGG" id="aoi:AORI_5217"/>
<dbReference type="RefSeq" id="WP_016335542.1">
    <property type="nucleotide sequence ID" value="NC_021252.1"/>
</dbReference>
<evidence type="ECO:0000313" key="3">
    <source>
        <dbReference type="Proteomes" id="UP000013968"/>
    </source>
</evidence>
<feature type="chain" id="PRO_5004371071" description="Polyketide cyclase / dehydrase and lipid transport" evidence="1">
    <location>
        <begin position="29"/>
        <end position="150"/>
    </location>
</feature>
<proteinExistence type="predicted"/>
<sequence length="150" mass="16360">MKPLYRTAALALPVTIGLLGGAVAPAHATTTSPAPLSCQGKTIDTKAPIHYRTEALIKAPLSKIWRLQTDVGRRPSWQEPVLSSERLDHGIDNGIHVWNFTEVKGGVLVRTEESWSGAQVEADVPTATKFLGWSLEAWLKDLKATAESHR</sequence>
<name>R4T5W4_9PSEU</name>
<accession>R4T5W4</accession>
<organism evidence="2 3">
    <name type="scientific">Amycolatopsis keratiniphila</name>
    <dbReference type="NCBI Taxonomy" id="129921"/>
    <lineage>
        <taxon>Bacteria</taxon>
        <taxon>Bacillati</taxon>
        <taxon>Actinomycetota</taxon>
        <taxon>Actinomycetes</taxon>
        <taxon>Pseudonocardiales</taxon>
        <taxon>Pseudonocardiaceae</taxon>
        <taxon>Amycolatopsis</taxon>
        <taxon>Amycolatopsis japonica group</taxon>
    </lineage>
</organism>
<feature type="signal peptide" evidence="1">
    <location>
        <begin position="1"/>
        <end position="28"/>
    </location>
</feature>
<dbReference type="InterPro" id="IPR023393">
    <property type="entry name" value="START-like_dom_sf"/>
</dbReference>
<evidence type="ECO:0000313" key="2">
    <source>
        <dbReference type="EMBL" id="AGM07801.1"/>
    </source>
</evidence>
<evidence type="ECO:0008006" key="4">
    <source>
        <dbReference type="Google" id="ProtNLM"/>
    </source>
</evidence>
<dbReference type="SUPFAM" id="SSF55961">
    <property type="entry name" value="Bet v1-like"/>
    <property type="match status" value="1"/>
</dbReference>
<dbReference type="Proteomes" id="UP000013968">
    <property type="component" value="Chromosome"/>
</dbReference>
<evidence type="ECO:0000256" key="1">
    <source>
        <dbReference type="SAM" id="SignalP"/>
    </source>
</evidence>
<dbReference type="HOGENOM" id="CLU_069867_5_0_11"/>
<protein>
    <recommendedName>
        <fullName evidence="4">Polyketide cyclase / dehydrase and lipid transport</fullName>
    </recommendedName>
</protein>
<reference evidence="2 3" key="1">
    <citation type="journal article" date="2013" name="BMC Genomics">
        <title>ContigScape: a Cytoscape plugin facilitating microbial genome gap closing.</title>
        <authorList>
            <person name="Tang B."/>
            <person name="Wang Q."/>
            <person name="Yang M."/>
            <person name="Xie F."/>
            <person name="Zhu Y."/>
            <person name="Zhuo Y."/>
            <person name="Wang S."/>
            <person name="Gao H."/>
            <person name="Ding X."/>
            <person name="Zhang L."/>
            <person name="Zhao G."/>
            <person name="Zheng H."/>
        </authorList>
    </citation>
    <scope>NUCLEOTIDE SEQUENCE [LARGE SCALE GENOMIC DNA]</scope>
    <source>
        <strain evidence="2 3">HCCB10007</strain>
    </source>
</reference>
<keyword evidence="1" id="KW-0732">Signal</keyword>
<dbReference type="PATRIC" id="fig|1156913.3.peg.5311"/>
<dbReference type="Gene3D" id="3.30.530.20">
    <property type="match status" value="2"/>
</dbReference>
<keyword evidence="3" id="KW-1185">Reference proteome</keyword>